<keyword evidence="4 8" id="KW-0328">Glycosyltransferase</keyword>
<dbReference type="GO" id="GO:0004731">
    <property type="term" value="F:purine-nucleoside phosphorylase activity"/>
    <property type="evidence" value="ECO:0007669"/>
    <property type="project" value="UniProtKB-EC"/>
</dbReference>
<evidence type="ECO:0000313" key="9">
    <source>
        <dbReference type="Proteomes" id="UP000320390"/>
    </source>
</evidence>
<dbReference type="UniPathway" id="UPA00606"/>
<protein>
    <recommendedName>
        <fullName evidence="3">purine-nucleoside phosphorylase</fullName>
        <ecNumber evidence="3">2.4.2.1</ecNumber>
    </recommendedName>
    <alternativeName>
        <fullName evidence="6">Inosine-guanosine phosphorylase</fullName>
    </alternativeName>
</protein>
<keyword evidence="5 8" id="KW-0808">Transferase</keyword>
<feature type="domain" description="Nucleoside phosphorylase" evidence="7">
    <location>
        <begin position="60"/>
        <end position="265"/>
    </location>
</feature>
<dbReference type="SUPFAM" id="SSF53167">
    <property type="entry name" value="Purine and uridine phosphorylases"/>
    <property type="match status" value="1"/>
</dbReference>
<accession>A0A518ETQ0</accession>
<evidence type="ECO:0000256" key="6">
    <source>
        <dbReference type="ARBA" id="ARBA00031036"/>
    </source>
</evidence>
<gene>
    <name evidence="8" type="primary">punA_1</name>
    <name evidence="8" type="ORF">Poly30_29890</name>
</gene>
<dbReference type="Gene3D" id="3.40.50.1580">
    <property type="entry name" value="Nucleoside phosphorylase domain"/>
    <property type="match status" value="1"/>
</dbReference>
<evidence type="ECO:0000256" key="5">
    <source>
        <dbReference type="ARBA" id="ARBA00022679"/>
    </source>
</evidence>
<dbReference type="Proteomes" id="UP000320390">
    <property type="component" value="Chromosome"/>
</dbReference>
<evidence type="ECO:0000256" key="3">
    <source>
        <dbReference type="ARBA" id="ARBA00011886"/>
    </source>
</evidence>
<evidence type="ECO:0000313" key="8">
    <source>
        <dbReference type="EMBL" id="QDV07463.1"/>
    </source>
</evidence>
<evidence type="ECO:0000256" key="1">
    <source>
        <dbReference type="ARBA" id="ARBA00005058"/>
    </source>
</evidence>
<dbReference type="GO" id="GO:0009116">
    <property type="term" value="P:nucleoside metabolic process"/>
    <property type="evidence" value="ECO:0007669"/>
    <property type="project" value="InterPro"/>
</dbReference>
<evidence type="ECO:0000256" key="4">
    <source>
        <dbReference type="ARBA" id="ARBA00022676"/>
    </source>
</evidence>
<dbReference type="InterPro" id="IPR000845">
    <property type="entry name" value="Nucleoside_phosphorylase_d"/>
</dbReference>
<comment type="similarity">
    <text evidence="2">Belongs to the PNP/MTAP phosphorylase family.</text>
</comment>
<dbReference type="PANTHER" id="PTHR11904:SF9">
    <property type="entry name" value="PURINE NUCLEOSIDE PHOSPHORYLASE-RELATED"/>
    <property type="match status" value="1"/>
</dbReference>
<name>A0A518ETQ0_9BACT</name>
<evidence type="ECO:0000259" key="7">
    <source>
        <dbReference type="Pfam" id="PF01048"/>
    </source>
</evidence>
<dbReference type="Pfam" id="PF01048">
    <property type="entry name" value="PNP_UDP_1"/>
    <property type="match status" value="1"/>
</dbReference>
<proteinExistence type="inferred from homology"/>
<dbReference type="RefSeq" id="WP_145198510.1">
    <property type="nucleotide sequence ID" value="NZ_CP036434.1"/>
</dbReference>
<dbReference type="GO" id="GO:0005737">
    <property type="term" value="C:cytoplasm"/>
    <property type="evidence" value="ECO:0007669"/>
    <property type="project" value="TreeGrafter"/>
</dbReference>
<sequence length="282" mass="29031">MTVSSMDEAVTQALGAVRSAGTPDPDLLLFPATGTTGLIEALESGVKLEFADVAGAPDAYRDLALYAGSLGSSSVWIIEDAPNGRAGDAAWTRAFPVWLAAAAGARFLIHTSAGTALDEEVTRPESIVRATDHINLSGTTPLLGLGKSRFGPLFPDQTRVHDEKLAELARSVAQSEGIELQAAVVACTIGPALSTPAEMGSYRLAGAGIAVQRLSDPLIASAHAGLGVLSLTAITDLASEQLGIADMVLRASRVAPSLDRLVTRIAAEAGALVAVRREETPA</sequence>
<dbReference type="OrthoDB" id="1523230at2"/>
<keyword evidence="9" id="KW-1185">Reference proteome</keyword>
<comment type="pathway">
    <text evidence="1">Purine metabolism; purine nucleoside salvage.</text>
</comment>
<dbReference type="EC" id="2.4.2.1" evidence="3"/>
<evidence type="ECO:0000256" key="2">
    <source>
        <dbReference type="ARBA" id="ARBA00006751"/>
    </source>
</evidence>
<dbReference type="AlphaFoldDB" id="A0A518ETQ0"/>
<dbReference type="PANTHER" id="PTHR11904">
    <property type="entry name" value="METHYLTHIOADENOSINE/PURINE NUCLEOSIDE PHOSPHORYLASE"/>
    <property type="match status" value="1"/>
</dbReference>
<dbReference type="InterPro" id="IPR035994">
    <property type="entry name" value="Nucleoside_phosphorylase_sf"/>
</dbReference>
<organism evidence="8 9">
    <name type="scientific">Saltatorellus ferox</name>
    <dbReference type="NCBI Taxonomy" id="2528018"/>
    <lineage>
        <taxon>Bacteria</taxon>
        <taxon>Pseudomonadati</taxon>
        <taxon>Planctomycetota</taxon>
        <taxon>Planctomycetia</taxon>
        <taxon>Planctomycetia incertae sedis</taxon>
        <taxon>Saltatorellus</taxon>
    </lineage>
</organism>
<reference evidence="8 9" key="1">
    <citation type="submission" date="2019-02" db="EMBL/GenBank/DDBJ databases">
        <title>Deep-cultivation of Planctomycetes and their phenomic and genomic characterization uncovers novel biology.</title>
        <authorList>
            <person name="Wiegand S."/>
            <person name="Jogler M."/>
            <person name="Boedeker C."/>
            <person name="Pinto D."/>
            <person name="Vollmers J."/>
            <person name="Rivas-Marin E."/>
            <person name="Kohn T."/>
            <person name="Peeters S.H."/>
            <person name="Heuer A."/>
            <person name="Rast P."/>
            <person name="Oberbeckmann S."/>
            <person name="Bunk B."/>
            <person name="Jeske O."/>
            <person name="Meyerdierks A."/>
            <person name="Storesund J.E."/>
            <person name="Kallscheuer N."/>
            <person name="Luecker S."/>
            <person name="Lage O.M."/>
            <person name="Pohl T."/>
            <person name="Merkel B.J."/>
            <person name="Hornburger P."/>
            <person name="Mueller R.-W."/>
            <person name="Bruemmer F."/>
            <person name="Labrenz M."/>
            <person name="Spormann A.M."/>
            <person name="Op den Camp H."/>
            <person name="Overmann J."/>
            <person name="Amann R."/>
            <person name="Jetten M.S.M."/>
            <person name="Mascher T."/>
            <person name="Medema M.H."/>
            <person name="Devos D.P."/>
            <person name="Kaster A.-K."/>
            <person name="Ovreas L."/>
            <person name="Rohde M."/>
            <person name="Galperin M.Y."/>
            <person name="Jogler C."/>
        </authorList>
    </citation>
    <scope>NUCLEOTIDE SEQUENCE [LARGE SCALE GENOMIC DNA]</scope>
    <source>
        <strain evidence="8 9">Poly30</strain>
    </source>
</reference>
<dbReference type="InterPro" id="IPR011268">
    <property type="entry name" value="Purine_phosphorylase"/>
</dbReference>
<dbReference type="EMBL" id="CP036434">
    <property type="protein sequence ID" value="QDV07463.1"/>
    <property type="molecule type" value="Genomic_DNA"/>
</dbReference>